<name>A0ABT1BN99_9BURK</name>
<evidence type="ECO:0000256" key="1">
    <source>
        <dbReference type="ARBA" id="ARBA00023125"/>
    </source>
</evidence>
<dbReference type="Gene3D" id="1.10.1660.10">
    <property type="match status" value="1"/>
</dbReference>
<dbReference type="SMART" id="SM00422">
    <property type="entry name" value="HTH_MERR"/>
    <property type="match status" value="1"/>
</dbReference>
<dbReference type="EMBL" id="JAMXMC010000007">
    <property type="protein sequence ID" value="MCO5977670.1"/>
    <property type="molecule type" value="Genomic_DNA"/>
</dbReference>
<dbReference type="PANTHER" id="PTHR30204">
    <property type="entry name" value="REDOX-CYCLING DRUG-SENSING TRANSCRIPTIONAL ACTIVATOR SOXR"/>
    <property type="match status" value="1"/>
</dbReference>
<dbReference type="InterPro" id="IPR047057">
    <property type="entry name" value="MerR_fam"/>
</dbReference>
<dbReference type="PANTHER" id="PTHR30204:SF93">
    <property type="entry name" value="HTH MERR-TYPE DOMAIN-CONTAINING PROTEIN"/>
    <property type="match status" value="1"/>
</dbReference>
<dbReference type="InterPro" id="IPR000551">
    <property type="entry name" value="MerR-type_HTH_dom"/>
</dbReference>
<evidence type="ECO:0000313" key="5">
    <source>
        <dbReference type="Proteomes" id="UP001204851"/>
    </source>
</evidence>
<comment type="caution">
    <text evidence="4">The sequence shown here is derived from an EMBL/GenBank/DDBJ whole genome shotgun (WGS) entry which is preliminary data.</text>
</comment>
<dbReference type="InterPro" id="IPR009061">
    <property type="entry name" value="DNA-bd_dom_put_sf"/>
</dbReference>
<dbReference type="SUPFAM" id="SSF46955">
    <property type="entry name" value="Putative DNA-binding domain"/>
    <property type="match status" value="1"/>
</dbReference>
<dbReference type="Pfam" id="PF13411">
    <property type="entry name" value="MerR_1"/>
    <property type="match status" value="1"/>
</dbReference>
<protein>
    <submittedName>
        <fullName evidence="4">MerR family transcriptional regulator</fullName>
    </submittedName>
</protein>
<evidence type="ECO:0000256" key="2">
    <source>
        <dbReference type="SAM" id="Coils"/>
    </source>
</evidence>
<dbReference type="PRINTS" id="PR00040">
    <property type="entry name" value="HTHMERR"/>
</dbReference>
<organism evidence="4 5">
    <name type="scientific">Ideonella oryzae</name>
    <dbReference type="NCBI Taxonomy" id="2937441"/>
    <lineage>
        <taxon>Bacteria</taxon>
        <taxon>Pseudomonadati</taxon>
        <taxon>Pseudomonadota</taxon>
        <taxon>Betaproteobacteria</taxon>
        <taxon>Burkholderiales</taxon>
        <taxon>Sphaerotilaceae</taxon>
        <taxon>Ideonella</taxon>
    </lineage>
</organism>
<dbReference type="PROSITE" id="PS50937">
    <property type="entry name" value="HTH_MERR_2"/>
    <property type="match status" value="1"/>
</dbReference>
<proteinExistence type="predicted"/>
<gene>
    <name evidence="4" type="ORF">M0L44_13255</name>
</gene>
<sequence>MPCPRADMTPMTLGRLARACGLARSSVLHYEALGLLLPGARSAAGYRLYGPAQVQQLQQIRQLREAGLSLAAIAALLAQPRDDAVPPPVAHTLLQDRLLELGQELARLRQQQRQLARLLADPALADAPACRSKADWVALLQRAGFDEAEMQRWHQEFEQQDPAGHAHFLRALGLPAAQIRSIRTAARHGPGPQAKAPPGAAPR</sequence>
<keyword evidence="1" id="KW-0238">DNA-binding</keyword>
<feature type="domain" description="HTH merR-type" evidence="3">
    <location>
        <begin position="10"/>
        <end position="79"/>
    </location>
</feature>
<dbReference type="Proteomes" id="UP001204851">
    <property type="component" value="Unassembled WGS sequence"/>
</dbReference>
<reference evidence="4 5" key="1">
    <citation type="submission" date="2022-06" db="EMBL/GenBank/DDBJ databases">
        <title>Ideonella sp. NS12-5 Genome sequencing and assembly.</title>
        <authorList>
            <person name="Jung Y."/>
        </authorList>
    </citation>
    <scope>NUCLEOTIDE SEQUENCE [LARGE SCALE GENOMIC DNA]</scope>
    <source>
        <strain evidence="4 5">NS12-5</strain>
    </source>
</reference>
<keyword evidence="5" id="KW-1185">Reference proteome</keyword>
<accession>A0ABT1BN99</accession>
<evidence type="ECO:0000259" key="3">
    <source>
        <dbReference type="PROSITE" id="PS50937"/>
    </source>
</evidence>
<feature type="coiled-coil region" evidence="2">
    <location>
        <begin position="91"/>
        <end position="121"/>
    </location>
</feature>
<evidence type="ECO:0000313" key="4">
    <source>
        <dbReference type="EMBL" id="MCO5977670.1"/>
    </source>
</evidence>
<dbReference type="RefSeq" id="WP_252770170.1">
    <property type="nucleotide sequence ID" value="NZ_JAMXMC010000007.1"/>
</dbReference>
<keyword evidence="2" id="KW-0175">Coiled coil</keyword>